<evidence type="ECO:0000313" key="5">
    <source>
        <dbReference type="EMBL" id="CAK1553829.1"/>
    </source>
</evidence>
<dbReference type="EMBL" id="CAVLEF010000240">
    <property type="protein sequence ID" value="CAK1553829.1"/>
    <property type="molecule type" value="Genomic_DNA"/>
</dbReference>
<organism evidence="5 6">
    <name type="scientific">Leptosia nina</name>
    <dbReference type="NCBI Taxonomy" id="320188"/>
    <lineage>
        <taxon>Eukaryota</taxon>
        <taxon>Metazoa</taxon>
        <taxon>Ecdysozoa</taxon>
        <taxon>Arthropoda</taxon>
        <taxon>Hexapoda</taxon>
        <taxon>Insecta</taxon>
        <taxon>Pterygota</taxon>
        <taxon>Neoptera</taxon>
        <taxon>Endopterygota</taxon>
        <taxon>Lepidoptera</taxon>
        <taxon>Glossata</taxon>
        <taxon>Ditrysia</taxon>
        <taxon>Papilionoidea</taxon>
        <taxon>Pieridae</taxon>
        <taxon>Pierinae</taxon>
        <taxon>Leptosia</taxon>
    </lineage>
</organism>
<name>A0AAV1JZR4_9NEOP</name>
<feature type="signal peptide" evidence="3">
    <location>
        <begin position="1"/>
        <end position="19"/>
    </location>
</feature>
<keyword evidence="1" id="KW-1015">Disulfide bond</keyword>
<evidence type="ECO:0000259" key="4">
    <source>
        <dbReference type="PROSITE" id="PS50240"/>
    </source>
</evidence>
<evidence type="ECO:0000313" key="6">
    <source>
        <dbReference type="Proteomes" id="UP001497472"/>
    </source>
</evidence>
<dbReference type="GO" id="GO:0006508">
    <property type="term" value="P:proteolysis"/>
    <property type="evidence" value="ECO:0007669"/>
    <property type="project" value="InterPro"/>
</dbReference>
<dbReference type="GO" id="GO:0004252">
    <property type="term" value="F:serine-type endopeptidase activity"/>
    <property type="evidence" value="ECO:0007669"/>
    <property type="project" value="InterPro"/>
</dbReference>
<dbReference type="PROSITE" id="PS50240">
    <property type="entry name" value="TRYPSIN_DOM"/>
    <property type="match status" value="1"/>
</dbReference>
<dbReference type="InterPro" id="IPR001254">
    <property type="entry name" value="Trypsin_dom"/>
</dbReference>
<dbReference type="AlphaFoldDB" id="A0AAV1JZR4"/>
<dbReference type="CDD" id="cd00190">
    <property type="entry name" value="Tryp_SPc"/>
    <property type="match status" value="1"/>
</dbReference>
<accession>A0AAV1JZR4</accession>
<dbReference type="PANTHER" id="PTHR24256">
    <property type="entry name" value="TRYPTASE-RELATED"/>
    <property type="match status" value="1"/>
</dbReference>
<feature type="chain" id="PRO_5043931544" description="Peptidase S1 domain-containing protein" evidence="3">
    <location>
        <begin position="20"/>
        <end position="389"/>
    </location>
</feature>
<gene>
    <name evidence="5" type="ORF">LNINA_LOCUS12797</name>
</gene>
<evidence type="ECO:0000256" key="3">
    <source>
        <dbReference type="SAM" id="SignalP"/>
    </source>
</evidence>
<comment type="caution">
    <text evidence="5">The sequence shown here is derived from an EMBL/GenBank/DDBJ whole genome shotgun (WGS) entry which is preliminary data.</text>
</comment>
<dbReference type="SMART" id="SM00020">
    <property type="entry name" value="Tryp_SPc"/>
    <property type="match status" value="1"/>
</dbReference>
<comment type="similarity">
    <text evidence="2">Belongs to the peptidase S1 family. CLIP subfamily.</text>
</comment>
<dbReference type="Proteomes" id="UP001497472">
    <property type="component" value="Unassembled WGS sequence"/>
</dbReference>
<dbReference type="InterPro" id="IPR051487">
    <property type="entry name" value="Ser/Thr_Proteases_Immune/Dev"/>
</dbReference>
<keyword evidence="3" id="KW-0732">Signal</keyword>
<protein>
    <recommendedName>
        <fullName evidence="4">Peptidase S1 domain-containing protein</fullName>
    </recommendedName>
</protein>
<sequence>MKIIQLLLPLCLVVLECRAQSSNSGDAWLLQNLNKKKGPNLSQTGSPTSCTTDNKSPGKCVKPAQCQQQPPEIDLEKLGILRDKHCHYLKMCCPLSQVISGTTVTPAPPAPKKSGCGWSNPGVYAFRAKTQNHAEFGEFPWMIALIRKSSSTWSQSDYLGGGTLIHKSVVMTAAHKVKPINYQPSMVICRLGEWDTQTTNEQYAHEDKSVKKIIVHEQFNSKLNSNNIALLITTSEFDLSPPHVGIACLGRRVPQPGTNCYSMGWGKDFNNNMEYAVWLKKVSIPLVEHSDCEYSLQQSLLGGSYRLHNTHLCAGGNGQDTCKGDGGSSLVCKTPTSRADPDRYVVYGMVSFGVDCKGQYPAVYADVSKMITWISNKFQDEGLDLSFLP</sequence>
<dbReference type="Pfam" id="PF00089">
    <property type="entry name" value="Trypsin"/>
    <property type="match status" value="1"/>
</dbReference>
<dbReference type="InterPro" id="IPR043504">
    <property type="entry name" value="Peptidase_S1_PA_chymotrypsin"/>
</dbReference>
<dbReference type="SUPFAM" id="SSF50494">
    <property type="entry name" value="Trypsin-like serine proteases"/>
    <property type="match status" value="1"/>
</dbReference>
<evidence type="ECO:0000256" key="2">
    <source>
        <dbReference type="ARBA" id="ARBA00024195"/>
    </source>
</evidence>
<evidence type="ECO:0000256" key="1">
    <source>
        <dbReference type="ARBA" id="ARBA00023157"/>
    </source>
</evidence>
<feature type="domain" description="Peptidase S1" evidence="4">
    <location>
        <begin position="98"/>
        <end position="379"/>
    </location>
</feature>
<reference evidence="5 6" key="1">
    <citation type="submission" date="2023-11" db="EMBL/GenBank/DDBJ databases">
        <authorList>
            <person name="Okamura Y."/>
        </authorList>
    </citation>
    <scope>NUCLEOTIDE SEQUENCE [LARGE SCALE GENOMIC DNA]</scope>
</reference>
<keyword evidence="6" id="KW-1185">Reference proteome</keyword>
<proteinExistence type="inferred from homology"/>
<dbReference type="Gene3D" id="2.40.10.10">
    <property type="entry name" value="Trypsin-like serine proteases"/>
    <property type="match status" value="2"/>
</dbReference>
<dbReference type="InterPro" id="IPR009003">
    <property type="entry name" value="Peptidase_S1_PA"/>
</dbReference>